<dbReference type="SUPFAM" id="SSF51735">
    <property type="entry name" value="NAD(P)-binding Rossmann-fold domains"/>
    <property type="match status" value="1"/>
</dbReference>
<dbReference type="GO" id="GO:0016491">
    <property type="term" value="F:oxidoreductase activity"/>
    <property type="evidence" value="ECO:0007669"/>
    <property type="project" value="UniProtKB-KW"/>
</dbReference>
<accession>A0A7X9NJ19</accession>
<protein>
    <submittedName>
        <fullName evidence="4">Alcohol dehydrogenase catalytic domain-containing protein</fullName>
    </submittedName>
</protein>
<dbReference type="Gene3D" id="3.90.180.10">
    <property type="entry name" value="Medium-chain alcohol dehydrogenases, catalytic domain"/>
    <property type="match status" value="1"/>
</dbReference>
<dbReference type="Pfam" id="PF08240">
    <property type="entry name" value="ADH_N"/>
    <property type="match status" value="1"/>
</dbReference>
<dbReference type="Gene3D" id="3.40.50.720">
    <property type="entry name" value="NAD(P)-binding Rossmann-like Domain"/>
    <property type="match status" value="1"/>
</dbReference>
<dbReference type="AlphaFoldDB" id="A0A7X9NJ19"/>
<dbReference type="SUPFAM" id="SSF50129">
    <property type="entry name" value="GroES-like"/>
    <property type="match status" value="1"/>
</dbReference>
<feature type="domain" description="Alcohol dehydrogenase-like C-terminal" evidence="2">
    <location>
        <begin position="179"/>
        <end position="307"/>
    </location>
</feature>
<dbReference type="PANTHER" id="PTHR43401">
    <property type="entry name" value="L-THREONINE 3-DEHYDROGENASE"/>
    <property type="match status" value="1"/>
</dbReference>
<dbReference type="RefSeq" id="WP_168966197.1">
    <property type="nucleotide sequence ID" value="NZ_JABAFR010000025.1"/>
</dbReference>
<dbReference type="InterPro" id="IPR013154">
    <property type="entry name" value="ADH-like_N"/>
</dbReference>
<keyword evidence="1" id="KW-0560">Oxidoreductase</keyword>
<feature type="domain" description="Alcohol dehydrogenase-like N-terminal" evidence="3">
    <location>
        <begin position="24"/>
        <end position="139"/>
    </location>
</feature>
<dbReference type="InterPro" id="IPR013149">
    <property type="entry name" value="ADH-like_C"/>
</dbReference>
<gene>
    <name evidence="4" type="ORF">HF861_09400</name>
</gene>
<dbReference type="InterPro" id="IPR050129">
    <property type="entry name" value="Zn_alcohol_dh"/>
</dbReference>
<dbReference type="Proteomes" id="UP000540014">
    <property type="component" value="Unassembled WGS sequence"/>
</dbReference>
<dbReference type="InterPro" id="IPR011032">
    <property type="entry name" value="GroES-like_sf"/>
</dbReference>
<dbReference type="EMBL" id="JABAFR010000025">
    <property type="protein sequence ID" value="NME45095.1"/>
    <property type="molecule type" value="Genomic_DNA"/>
</dbReference>
<proteinExistence type="predicted"/>
<dbReference type="PANTHER" id="PTHR43401:SF2">
    <property type="entry name" value="L-THREONINE 3-DEHYDROGENASE"/>
    <property type="match status" value="1"/>
</dbReference>
<evidence type="ECO:0000259" key="2">
    <source>
        <dbReference type="Pfam" id="PF00107"/>
    </source>
</evidence>
<evidence type="ECO:0000313" key="5">
    <source>
        <dbReference type="Proteomes" id="UP000540014"/>
    </source>
</evidence>
<sequence length="347" mass="37772">MKACVLVEPGKYSIEDIPMPEIKEDEVLVRVLTSGICVNDVRDYKGSKWSYPRVGGHEYSAVVEKIGSEVDPSMVQVGDHVIPYIIDDCGMCYDCKHHHENICANFTKGTSYFNPDGLSGFFGFSEYVAVPARHLYVYPKETPDAEAAFTEPLACVINSINRSNIKMGDDVVVIGGGVMGLLHVLCAKKQGARVILSETDAARREFGLKMGADVVINPLESDPVEQVKKLTGGRGANVVENTTAIPSVAAQSIEMTAKSGVCNMFSSIHPNDPILVDAGRLHSQEIVVTGTQNGTIETFAQAIDCISKGIINVKPLIEAVYPYQEIKDAMECACRPDTYKVMVQFSK</sequence>
<name>A0A7X9NJ19_9FIRM</name>
<organism evidence="4 5">
    <name type="scientific">Faecalicoccus pleomorphus</name>
    <dbReference type="NCBI Taxonomy" id="1323"/>
    <lineage>
        <taxon>Bacteria</taxon>
        <taxon>Bacillati</taxon>
        <taxon>Bacillota</taxon>
        <taxon>Erysipelotrichia</taxon>
        <taxon>Erysipelotrichales</taxon>
        <taxon>Erysipelotrichaceae</taxon>
        <taxon>Faecalicoccus</taxon>
    </lineage>
</organism>
<comment type="caution">
    <text evidence="4">The sequence shown here is derived from an EMBL/GenBank/DDBJ whole genome shotgun (WGS) entry which is preliminary data.</text>
</comment>
<reference evidence="4 5" key="1">
    <citation type="submission" date="2020-04" db="EMBL/GenBank/DDBJ databases">
        <authorList>
            <person name="Hitch T.C.A."/>
            <person name="Wylensek D."/>
            <person name="Clavel T."/>
        </authorList>
    </citation>
    <scope>NUCLEOTIDE SEQUENCE [LARGE SCALE GENOMIC DNA]</scope>
    <source>
        <strain evidence="4 5">BSM-383-APC-22F</strain>
    </source>
</reference>
<evidence type="ECO:0000256" key="1">
    <source>
        <dbReference type="ARBA" id="ARBA00023002"/>
    </source>
</evidence>
<evidence type="ECO:0000313" key="4">
    <source>
        <dbReference type="EMBL" id="NME45095.1"/>
    </source>
</evidence>
<dbReference type="InterPro" id="IPR036291">
    <property type="entry name" value="NAD(P)-bd_dom_sf"/>
</dbReference>
<evidence type="ECO:0000259" key="3">
    <source>
        <dbReference type="Pfam" id="PF08240"/>
    </source>
</evidence>
<dbReference type="Pfam" id="PF00107">
    <property type="entry name" value="ADH_zinc_N"/>
    <property type="match status" value="1"/>
</dbReference>